<accession>A0ACC3NCY7</accession>
<protein>
    <submittedName>
        <fullName evidence="1">Uncharacterized protein</fullName>
    </submittedName>
</protein>
<dbReference type="EMBL" id="JAUTXU010000058">
    <property type="protein sequence ID" value="KAK3714092.1"/>
    <property type="molecule type" value="Genomic_DNA"/>
</dbReference>
<reference evidence="1" key="1">
    <citation type="submission" date="2023-07" db="EMBL/GenBank/DDBJ databases">
        <title>Black Yeasts Isolated from many extreme environments.</title>
        <authorList>
            <person name="Coleine C."/>
            <person name="Stajich J.E."/>
            <person name="Selbmann L."/>
        </authorList>
    </citation>
    <scope>NUCLEOTIDE SEQUENCE</scope>
    <source>
        <strain evidence="1">CCFEE 5714</strain>
    </source>
</reference>
<gene>
    <name evidence="1" type="ORF">LTR37_008121</name>
</gene>
<organism evidence="1 2">
    <name type="scientific">Vermiconidia calcicola</name>
    <dbReference type="NCBI Taxonomy" id="1690605"/>
    <lineage>
        <taxon>Eukaryota</taxon>
        <taxon>Fungi</taxon>
        <taxon>Dikarya</taxon>
        <taxon>Ascomycota</taxon>
        <taxon>Pezizomycotina</taxon>
        <taxon>Dothideomycetes</taxon>
        <taxon>Dothideomycetidae</taxon>
        <taxon>Mycosphaerellales</taxon>
        <taxon>Extremaceae</taxon>
        <taxon>Vermiconidia</taxon>
    </lineage>
</organism>
<name>A0ACC3NCY7_9PEZI</name>
<dbReference type="Proteomes" id="UP001281147">
    <property type="component" value="Unassembled WGS sequence"/>
</dbReference>
<proteinExistence type="predicted"/>
<comment type="caution">
    <text evidence="1">The sequence shown here is derived from an EMBL/GenBank/DDBJ whole genome shotgun (WGS) entry which is preliminary data.</text>
</comment>
<keyword evidence="2" id="KW-1185">Reference proteome</keyword>
<evidence type="ECO:0000313" key="1">
    <source>
        <dbReference type="EMBL" id="KAK3714092.1"/>
    </source>
</evidence>
<sequence length="286" mass="32158">MADPLSILALGVGITDVSVRLIRYLRDVKKAAQTVEDDVDRLISEVEALQVLHGTVEDELKRHLLSKSLTAKENILWFNTGKTLKEGQILTNKLFESVQEIYQEDPSTTGKRDEILEQHHDTALLIEKLHSALNDIRERIDENATLLPSYDFARGSPKHREFTKASISALENITSSVNAVERSLMRATTNVHFDTPQLVDRFYTGRESESKQLANWFVQPQPLTQNSQEHKRFVIYGIGGSGKTQICCKFAEDNRDQYVCSPDQLFKPINYIPALTLAEASGVSSG</sequence>
<evidence type="ECO:0000313" key="2">
    <source>
        <dbReference type="Proteomes" id="UP001281147"/>
    </source>
</evidence>